<gene>
    <name evidence="2" type="primary">CD300LG</name>
</gene>
<keyword evidence="1" id="KW-1185">Reference proteome</keyword>
<dbReference type="RefSeq" id="XP_042638802.1">
    <property type="nucleotide sequence ID" value="XM_042782868.1"/>
</dbReference>
<evidence type="ECO:0000313" key="1">
    <source>
        <dbReference type="Proteomes" id="UP000694850"/>
    </source>
</evidence>
<proteinExistence type="predicted"/>
<dbReference type="Proteomes" id="UP000694850">
    <property type="component" value="Unplaced"/>
</dbReference>
<reference evidence="2" key="1">
    <citation type="submission" date="2025-08" db="UniProtKB">
        <authorList>
            <consortium name="RefSeq"/>
        </authorList>
    </citation>
    <scope>IDENTIFICATION</scope>
</reference>
<name>A0AC54Z6P7_ORYAF</name>
<protein>
    <submittedName>
        <fullName evidence="2">CMRF35-like molecule 9</fullName>
    </submittedName>
</protein>
<organism evidence="1 2">
    <name type="scientific">Orycteropus afer afer</name>
    <dbReference type="NCBI Taxonomy" id="1230840"/>
    <lineage>
        <taxon>Eukaryota</taxon>
        <taxon>Metazoa</taxon>
        <taxon>Chordata</taxon>
        <taxon>Craniata</taxon>
        <taxon>Vertebrata</taxon>
        <taxon>Euteleostomi</taxon>
        <taxon>Mammalia</taxon>
        <taxon>Eutheria</taxon>
        <taxon>Afrotheria</taxon>
        <taxon>Tubulidentata</taxon>
        <taxon>Orycteropodidae</taxon>
        <taxon>Orycteropus</taxon>
    </lineage>
</organism>
<evidence type="ECO:0000313" key="2">
    <source>
        <dbReference type="RefSeq" id="XP_042638802.1"/>
    </source>
</evidence>
<sequence length="256" mass="28012">MKLLLLWGCLLLPGSEDLKGPKEISRFEGDTVSVQCSYTEELKGHQKYWCRRVGIVLFRCSGTIYTGEDGQEVTQGKVSIRDSPQERTFTVTLRDLTLEDGGKYWCGIKRLGFDKTLLISLVVFPATSPHTATSPYAGSSHLATQLDSTSAKGTSPIPSSSSSKSRVSVPMVRILAPVLVLLALLLATGLAVLGSHMLRQRKEAHLAMETENQKVHLSHLTSQEEEAPSRDPKDGSPVPPHHLSGEELCFSEFIPV</sequence>
<accession>A0AC54Z6P7</accession>